<name>A0A3N0VLD8_9GAMM</name>
<reference evidence="1 2" key="1">
    <citation type="submission" date="2018-10" db="EMBL/GenBank/DDBJ databases">
        <authorList>
            <person name="Chen W.-M."/>
        </authorList>
    </citation>
    <scope>NUCLEOTIDE SEQUENCE [LARGE SCALE GENOMIC DNA]</scope>
    <source>
        <strain evidence="1 2">THS-13</strain>
    </source>
</reference>
<comment type="caution">
    <text evidence="1">The sequence shown here is derived from an EMBL/GenBank/DDBJ whole genome shotgun (WGS) entry which is preliminary data.</text>
</comment>
<organism evidence="1 2">
    <name type="scientific">Stagnimonas aquatica</name>
    <dbReference type="NCBI Taxonomy" id="2689987"/>
    <lineage>
        <taxon>Bacteria</taxon>
        <taxon>Pseudomonadati</taxon>
        <taxon>Pseudomonadota</taxon>
        <taxon>Gammaproteobacteria</taxon>
        <taxon>Nevskiales</taxon>
        <taxon>Nevskiaceae</taxon>
        <taxon>Stagnimonas</taxon>
    </lineage>
</organism>
<accession>A0A3N0VLD8</accession>
<keyword evidence="2" id="KW-1185">Reference proteome</keyword>
<gene>
    <name evidence="1" type="ORF">ED208_03100</name>
</gene>
<sequence length="306" mass="34129">MSTFLLGILAAAILGGGVWDYQTREQARLRLRVLAAQLEPLGQLQYQELRAHPWGQGSVEQLRFLPSPDTARRLRLPAGAELRVDALEVDRYRESGDGIPEKFEARLRGLHWPASTTVTSGPEVGDPAEQPLPSLGELGYQELRFDGRLRLQYLRDAGALQLAFALRDPSAARLDGELSLFAEPAVFRGEWQSLTLSQLRLDYRDLGLLARLKPLLALRARVSNEGLDAALVTRLERETRQRGLRWPAEDYAALVGFLREARGLRIRMDPPGELRLRDLPLYAEADLPQVLGLELRPPPVGATTPP</sequence>
<proteinExistence type="predicted"/>
<dbReference type="InParanoid" id="A0A3N0VLD8"/>
<evidence type="ECO:0000313" key="1">
    <source>
        <dbReference type="EMBL" id="ROH93521.1"/>
    </source>
</evidence>
<dbReference type="EMBL" id="RJVO01000001">
    <property type="protein sequence ID" value="ROH93521.1"/>
    <property type="molecule type" value="Genomic_DNA"/>
</dbReference>
<dbReference type="Proteomes" id="UP000282106">
    <property type="component" value="Unassembled WGS sequence"/>
</dbReference>
<evidence type="ECO:0000313" key="2">
    <source>
        <dbReference type="Proteomes" id="UP000282106"/>
    </source>
</evidence>
<protein>
    <submittedName>
        <fullName evidence="1">Uncharacterized protein</fullName>
    </submittedName>
</protein>
<dbReference type="AlphaFoldDB" id="A0A3N0VLD8"/>